<accession>A0A8J2PQ37</accession>
<name>A0A8J2PQ37_9HEXA</name>
<feature type="non-terminal residue" evidence="2">
    <location>
        <position position="33"/>
    </location>
</feature>
<keyword evidence="1" id="KW-0472">Membrane</keyword>
<keyword evidence="1" id="KW-1133">Transmembrane helix</keyword>
<proteinExistence type="predicted"/>
<keyword evidence="3" id="KW-1185">Reference proteome</keyword>
<dbReference type="EMBL" id="CAJVCH010563123">
    <property type="protein sequence ID" value="CAG7832020.1"/>
    <property type="molecule type" value="Genomic_DNA"/>
</dbReference>
<evidence type="ECO:0000256" key="1">
    <source>
        <dbReference type="SAM" id="Phobius"/>
    </source>
</evidence>
<reference evidence="2" key="1">
    <citation type="submission" date="2021-06" db="EMBL/GenBank/DDBJ databases">
        <authorList>
            <person name="Hodson N. C."/>
            <person name="Mongue J. A."/>
            <person name="Jaron S. K."/>
        </authorList>
    </citation>
    <scope>NUCLEOTIDE SEQUENCE</scope>
</reference>
<comment type="caution">
    <text evidence="2">The sequence shown here is derived from an EMBL/GenBank/DDBJ whole genome shotgun (WGS) entry which is preliminary data.</text>
</comment>
<organism evidence="2 3">
    <name type="scientific">Allacma fusca</name>
    <dbReference type="NCBI Taxonomy" id="39272"/>
    <lineage>
        <taxon>Eukaryota</taxon>
        <taxon>Metazoa</taxon>
        <taxon>Ecdysozoa</taxon>
        <taxon>Arthropoda</taxon>
        <taxon>Hexapoda</taxon>
        <taxon>Collembola</taxon>
        <taxon>Symphypleona</taxon>
        <taxon>Sminthuridae</taxon>
        <taxon>Allacma</taxon>
    </lineage>
</organism>
<gene>
    <name evidence="2" type="ORF">AFUS01_LOCUS41734</name>
</gene>
<protein>
    <submittedName>
        <fullName evidence="2">Uncharacterized protein</fullName>
    </submittedName>
</protein>
<evidence type="ECO:0000313" key="3">
    <source>
        <dbReference type="Proteomes" id="UP000708208"/>
    </source>
</evidence>
<dbReference type="AlphaFoldDB" id="A0A8J2PQ37"/>
<keyword evidence="1" id="KW-0812">Transmembrane</keyword>
<feature type="transmembrane region" description="Helical" evidence="1">
    <location>
        <begin position="12"/>
        <end position="31"/>
    </location>
</feature>
<evidence type="ECO:0000313" key="2">
    <source>
        <dbReference type="EMBL" id="CAG7832020.1"/>
    </source>
</evidence>
<sequence length="33" mass="3870">KARKRGCPANFVFIVQNFTWPFIIQMFLVILGN</sequence>
<dbReference type="Proteomes" id="UP000708208">
    <property type="component" value="Unassembled WGS sequence"/>
</dbReference>